<feature type="region of interest" description="Disordered" evidence="1">
    <location>
        <begin position="924"/>
        <end position="945"/>
    </location>
</feature>
<name>A0A7S2INQ6_9DINO</name>
<evidence type="ECO:0000256" key="1">
    <source>
        <dbReference type="SAM" id="MobiDB-lite"/>
    </source>
</evidence>
<accession>A0A7S2INQ6</accession>
<evidence type="ECO:0000313" key="2">
    <source>
        <dbReference type="EMBL" id="CAD9523813.1"/>
    </source>
</evidence>
<sequence>MPILYDHLFTFANLSQSISTPGHVVARRWLQRGREKGFVSVPFTSAVRRMMAEPDVNVCLVSRREKTDLAANEWQDVLDEEDFPTFDVSGLVNCPDDLDPLEPPWGTPLDEPLPTDAEVRAMALLPNGTIRGQMSRKYQYRQGDLSHRLSPDIEGEDAKVLRQLVARLPIEYRTEDYTDLVRRTNDQVLTLLNGMHAASDATRLRWRVACVDGDPEEAEDKTQVGLRAYLVLAGESLEFVPSQYVDRNKEMATLALEPEQLRRMSAEDWVQSETLSDTNVTEALKVVPPGWTTVIKGEGWPEAKGIGAVWRLPPGRRVLIQVDVVKRKRPAKRVDSDAAAAVGVGGDTDEEEEEGQRIPSKLKWLGPLAGTAAALLALLLNSPPFVAGQQRRRELNELLQGVQRLPQRPSLEVERQLRKFEQRVWMDFKDADEAPTVLVMGSDSKTGSVVSRKLVTAGYHVVLLKFAEAGPRVERLMPQGTVLSSARVTPDITPVMVSDRPRDLFEAVNGIDKIVICDCDHDPSSSSPRRLNGLLVNRVLSAWMWYRFLYSERQRAFATKVRIFNFYRAADIALWQTEASMPSDMAYGKQSTFWLMDEFRGTEERMPVYIGWFEEAVCQAVLKSPRLKLNFKRFSGLHAKFYNAAIDNTYHWFLRLSDFEETRVQYEYAVPATASRWHRVRMPFNAFKPMRVDGVPLPPEEAEKHPFRREDVVQMGVIVRMDADRWNMWDGLSGTSSNRLNKWVMYLQSIRVFRVQKEPQVVVVGRAEDPTESQADDDDDDDDFSFTGDDLEFVDEELLKAEAAAQAEIEELAQIQQFEPQMDTAQDEADIEYNGYVPRPKTPVQAVLESGLAYSIIKVNGVNEHPGGKYPIAVQQASVKEPPLTAGPNRLGRISRGDVAALVTPALTASACVNAEILVGECPRGSAAEDDGGDAEGHKDKPPSFRIVSTVQEDVKSYMQQLTPNI</sequence>
<dbReference type="EMBL" id="HBGW01016256">
    <property type="protein sequence ID" value="CAD9523813.1"/>
    <property type="molecule type" value="Transcribed_RNA"/>
</dbReference>
<organism evidence="2">
    <name type="scientific">Zooxanthella nutricula</name>
    <dbReference type="NCBI Taxonomy" id="1333877"/>
    <lineage>
        <taxon>Eukaryota</taxon>
        <taxon>Sar</taxon>
        <taxon>Alveolata</taxon>
        <taxon>Dinophyceae</taxon>
        <taxon>Peridiniales</taxon>
        <taxon>Peridiniales incertae sedis</taxon>
        <taxon>Zooxanthella</taxon>
    </lineage>
</organism>
<feature type="region of interest" description="Disordered" evidence="1">
    <location>
        <begin position="765"/>
        <end position="784"/>
    </location>
</feature>
<gene>
    <name evidence="2" type="ORF">BRAN1462_LOCUS10335</name>
</gene>
<feature type="compositionally biased region" description="Acidic residues" evidence="1">
    <location>
        <begin position="770"/>
        <end position="784"/>
    </location>
</feature>
<protein>
    <submittedName>
        <fullName evidence="2">Uncharacterized protein</fullName>
    </submittedName>
</protein>
<reference evidence="2" key="1">
    <citation type="submission" date="2021-01" db="EMBL/GenBank/DDBJ databases">
        <authorList>
            <person name="Corre E."/>
            <person name="Pelletier E."/>
            <person name="Niang G."/>
            <person name="Scheremetjew M."/>
            <person name="Finn R."/>
            <person name="Kale V."/>
            <person name="Holt S."/>
            <person name="Cochrane G."/>
            <person name="Meng A."/>
            <person name="Brown T."/>
            <person name="Cohen L."/>
        </authorList>
    </citation>
    <scope>NUCLEOTIDE SEQUENCE</scope>
    <source>
        <strain evidence="2">RCC3387</strain>
    </source>
</reference>
<proteinExistence type="predicted"/>
<dbReference type="AlphaFoldDB" id="A0A7S2INQ6"/>